<keyword evidence="3 6" id="KW-0597">Phosphoprotein</keyword>
<organism evidence="9 10">
    <name type="scientific">Longimicrobium terrae</name>
    <dbReference type="NCBI Taxonomy" id="1639882"/>
    <lineage>
        <taxon>Bacteria</taxon>
        <taxon>Pseudomonadati</taxon>
        <taxon>Gemmatimonadota</taxon>
        <taxon>Longimicrobiia</taxon>
        <taxon>Longimicrobiales</taxon>
        <taxon>Longimicrobiaceae</taxon>
        <taxon>Longimicrobium</taxon>
    </lineage>
</organism>
<evidence type="ECO:0000313" key="9">
    <source>
        <dbReference type="EMBL" id="MBB6073702.1"/>
    </source>
</evidence>
<sequence>MAQVLVVDDQKVSRMTVAAILNSAGHSVQTAASGPEGIESATSGCPDVIVLDVQMPGMDGFEVVERLKQNASTAPIPILLLTAQAPTDELLVRGLELGAYDFLNKGCSRAELLARVGVMARIKRGYDELSSVARVSGLALESGELQALADGVAEQVARTFRADDVLLTLPGDTAMTEVRASHGIPTLDPRWFVLVDLVLDRLSCGPNAPAIAFDGAVEDWPHPFATGAGVCVTRSTGGPAVLAAFRRDGAPFGEEDLALLALLGRQATLALDNAVLHAQTRQQARTLEEQAGALERAMTERSRFFASMSHELRTPINAILGYSDLLREGVYGSLEPKQSGALERVVRSGRHLLELVNDVLDISKLEAGKLEIFPEPTSLGSLLREVSSTVELQARDKKLDLLLRMDDDIVAVTDPGRLRQIVLNLLSNAVKFTDVGSVRLVLSRYGTWAEVRVEDTGPGIALEDQERVFQEFEQTRGAAGRGGTGLGLPISRRLAELLGGSLNVRSTPGEGSVFTLRLPLARAPVPAAEAPVPAS</sequence>
<dbReference type="RefSeq" id="WP_170035549.1">
    <property type="nucleotide sequence ID" value="NZ_JABDTL010000001.1"/>
</dbReference>
<evidence type="ECO:0000256" key="5">
    <source>
        <dbReference type="ARBA" id="ARBA00022777"/>
    </source>
</evidence>
<dbReference type="Gene3D" id="3.40.50.2300">
    <property type="match status" value="1"/>
</dbReference>
<evidence type="ECO:0000256" key="2">
    <source>
        <dbReference type="ARBA" id="ARBA00012438"/>
    </source>
</evidence>
<evidence type="ECO:0000259" key="7">
    <source>
        <dbReference type="PROSITE" id="PS50109"/>
    </source>
</evidence>
<dbReference type="InterPro" id="IPR011006">
    <property type="entry name" value="CheY-like_superfamily"/>
</dbReference>
<evidence type="ECO:0000256" key="1">
    <source>
        <dbReference type="ARBA" id="ARBA00000085"/>
    </source>
</evidence>
<dbReference type="SUPFAM" id="SSF47384">
    <property type="entry name" value="Homodimeric domain of signal transducing histidine kinase"/>
    <property type="match status" value="1"/>
</dbReference>
<dbReference type="Proteomes" id="UP000582837">
    <property type="component" value="Unassembled WGS sequence"/>
</dbReference>
<comment type="caution">
    <text evidence="9">The sequence shown here is derived from an EMBL/GenBank/DDBJ whole genome shotgun (WGS) entry which is preliminary data.</text>
</comment>
<accession>A0A841H718</accession>
<dbReference type="GO" id="GO:0005886">
    <property type="term" value="C:plasma membrane"/>
    <property type="evidence" value="ECO:0007669"/>
    <property type="project" value="TreeGrafter"/>
</dbReference>
<keyword evidence="4" id="KW-0808">Transferase</keyword>
<dbReference type="Pfam" id="PF00072">
    <property type="entry name" value="Response_reg"/>
    <property type="match status" value="1"/>
</dbReference>
<dbReference type="Pfam" id="PF02518">
    <property type="entry name" value="HATPase_c"/>
    <property type="match status" value="1"/>
</dbReference>
<dbReference type="AlphaFoldDB" id="A0A841H718"/>
<dbReference type="PANTHER" id="PTHR43047:SF72">
    <property type="entry name" value="OSMOSENSING HISTIDINE PROTEIN KINASE SLN1"/>
    <property type="match status" value="1"/>
</dbReference>
<dbReference type="InterPro" id="IPR003594">
    <property type="entry name" value="HATPase_dom"/>
</dbReference>
<dbReference type="Gene3D" id="3.30.565.10">
    <property type="entry name" value="Histidine kinase-like ATPase, C-terminal domain"/>
    <property type="match status" value="1"/>
</dbReference>
<dbReference type="Gene3D" id="1.10.287.130">
    <property type="match status" value="1"/>
</dbReference>
<keyword evidence="5 9" id="KW-0418">Kinase</keyword>
<dbReference type="EC" id="2.7.13.3" evidence="2"/>
<dbReference type="GO" id="GO:0009927">
    <property type="term" value="F:histidine phosphotransfer kinase activity"/>
    <property type="evidence" value="ECO:0007669"/>
    <property type="project" value="TreeGrafter"/>
</dbReference>
<name>A0A841H718_9BACT</name>
<dbReference type="SMART" id="SM00388">
    <property type="entry name" value="HisKA"/>
    <property type="match status" value="1"/>
</dbReference>
<dbReference type="InterPro" id="IPR005467">
    <property type="entry name" value="His_kinase_dom"/>
</dbReference>
<feature type="modified residue" description="4-aspartylphosphate" evidence="6">
    <location>
        <position position="52"/>
    </location>
</feature>
<evidence type="ECO:0000256" key="6">
    <source>
        <dbReference type="PROSITE-ProRule" id="PRU00169"/>
    </source>
</evidence>
<evidence type="ECO:0000313" key="10">
    <source>
        <dbReference type="Proteomes" id="UP000582837"/>
    </source>
</evidence>
<dbReference type="PRINTS" id="PR00344">
    <property type="entry name" value="BCTRLSENSOR"/>
</dbReference>
<gene>
    <name evidence="9" type="ORF">HNQ61_005373</name>
</gene>
<dbReference type="PROSITE" id="PS50110">
    <property type="entry name" value="RESPONSE_REGULATORY"/>
    <property type="match status" value="1"/>
</dbReference>
<comment type="catalytic activity">
    <reaction evidence="1">
        <text>ATP + protein L-histidine = ADP + protein N-phospho-L-histidine.</text>
        <dbReference type="EC" id="2.7.13.3"/>
    </reaction>
</comment>
<dbReference type="SMART" id="SM00448">
    <property type="entry name" value="REC"/>
    <property type="match status" value="1"/>
</dbReference>
<evidence type="ECO:0000256" key="4">
    <source>
        <dbReference type="ARBA" id="ARBA00022679"/>
    </source>
</evidence>
<dbReference type="PANTHER" id="PTHR43047">
    <property type="entry name" value="TWO-COMPONENT HISTIDINE PROTEIN KINASE"/>
    <property type="match status" value="1"/>
</dbReference>
<dbReference type="InterPro" id="IPR001789">
    <property type="entry name" value="Sig_transdc_resp-reg_receiver"/>
</dbReference>
<dbReference type="InterPro" id="IPR029016">
    <property type="entry name" value="GAF-like_dom_sf"/>
</dbReference>
<dbReference type="SMART" id="SM00387">
    <property type="entry name" value="HATPase_c"/>
    <property type="match status" value="1"/>
</dbReference>
<dbReference type="GO" id="GO:0000155">
    <property type="term" value="F:phosphorelay sensor kinase activity"/>
    <property type="evidence" value="ECO:0007669"/>
    <property type="project" value="InterPro"/>
</dbReference>
<dbReference type="SUPFAM" id="SSF52172">
    <property type="entry name" value="CheY-like"/>
    <property type="match status" value="1"/>
</dbReference>
<dbReference type="SUPFAM" id="SSF55781">
    <property type="entry name" value="GAF domain-like"/>
    <property type="match status" value="1"/>
</dbReference>
<dbReference type="InterPro" id="IPR004358">
    <property type="entry name" value="Sig_transdc_His_kin-like_C"/>
</dbReference>
<reference evidence="9 10" key="1">
    <citation type="submission" date="2020-08" db="EMBL/GenBank/DDBJ databases">
        <title>Genomic Encyclopedia of Type Strains, Phase IV (KMG-IV): sequencing the most valuable type-strain genomes for metagenomic binning, comparative biology and taxonomic classification.</title>
        <authorList>
            <person name="Goeker M."/>
        </authorList>
    </citation>
    <scope>NUCLEOTIDE SEQUENCE [LARGE SCALE GENOMIC DNA]</scope>
    <source>
        <strain evidence="9 10">DSM 29007</strain>
    </source>
</reference>
<dbReference type="InterPro" id="IPR036097">
    <property type="entry name" value="HisK_dim/P_sf"/>
</dbReference>
<dbReference type="PROSITE" id="PS50109">
    <property type="entry name" value="HIS_KIN"/>
    <property type="match status" value="1"/>
</dbReference>
<dbReference type="CDD" id="cd00082">
    <property type="entry name" value="HisKA"/>
    <property type="match status" value="1"/>
</dbReference>
<dbReference type="EMBL" id="JACHIA010000028">
    <property type="protein sequence ID" value="MBB6073702.1"/>
    <property type="molecule type" value="Genomic_DNA"/>
</dbReference>
<feature type="domain" description="Histidine kinase" evidence="7">
    <location>
        <begin position="307"/>
        <end position="522"/>
    </location>
</feature>
<evidence type="ECO:0000259" key="8">
    <source>
        <dbReference type="PROSITE" id="PS50110"/>
    </source>
</evidence>
<dbReference type="InterPro" id="IPR003661">
    <property type="entry name" value="HisK_dim/P_dom"/>
</dbReference>
<dbReference type="Pfam" id="PF00512">
    <property type="entry name" value="HisKA"/>
    <property type="match status" value="1"/>
</dbReference>
<feature type="domain" description="Response regulatory" evidence="8">
    <location>
        <begin position="3"/>
        <end position="120"/>
    </location>
</feature>
<proteinExistence type="predicted"/>
<dbReference type="Gene3D" id="3.30.450.40">
    <property type="match status" value="1"/>
</dbReference>
<dbReference type="InterPro" id="IPR036890">
    <property type="entry name" value="HATPase_C_sf"/>
</dbReference>
<dbReference type="SUPFAM" id="SSF55874">
    <property type="entry name" value="ATPase domain of HSP90 chaperone/DNA topoisomerase II/histidine kinase"/>
    <property type="match status" value="1"/>
</dbReference>
<protein>
    <recommendedName>
        <fullName evidence="2">histidine kinase</fullName>
        <ecNumber evidence="2">2.7.13.3</ecNumber>
    </recommendedName>
</protein>
<evidence type="ECO:0000256" key="3">
    <source>
        <dbReference type="ARBA" id="ARBA00022553"/>
    </source>
</evidence>
<keyword evidence="10" id="KW-1185">Reference proteome</keyword>